<feature type="compositionally biased region" description="Low complexity" evidence="1">
    <location>
        <begin position="105"/>
        <end position="133"/>
    </location>
</feature>
<reference evidence="2" key="1">
    <citation type="submission" date="2020-05" db="EMBL/GenBank/DDBJ databases">
        <title>WGS assembly of Panicum virgatum.</title>
        <authorList>
            <person name="Lovell J.T."/>
            <person name="Jenkins J."/>
            <person name="Shu S."/>
            <person name="Juenger T.E."/>
            <person name="Schmutz J."/>
        </authorList>
    </citation>
    <scope>NUCLEOTIDE SEQUENCE</scope>
    <source>
        <strain evidence="2">AP13</strain>
    </source>
</reference>
<feature type="compositionally biased region" description="Polar residues" evidence="1">
    <location>
        <begin position="84"/>
        <end position="98"/>
    </location>
</feature>
<organism evidence="2 3">
    <name type="scientific">Panicum virgatum</name>
    <name type="common">Blackwell switchgrass</name>
    <dbReference type="NCBI Taxonomy" id="38727"/>
    <lineage>
        <taxon>Eukaryota</taxon>
        <taxon>Viridiplantae</taxon>
        <taxon>Streptophyta</taxon>
        <taxon>Embryophyta</taxon>
        <taxon>Tracheophyta</taxon>
        <taxon>Spermatophyta</taxon>
        <taxon>Magnoliopsida</taxon>
        <taxon>Liliopsida</taxon>
        <taxon>Poales</taxon>
        <taxon>Poaceae</taxon>
        <taxon>PACMAD clade</taxon>
        <taxon>Panicoideae</taxon>
        <taxon>Panicodae</taxon>
        <taxon>Paniceae</taxon>
        <taxon>Panicinae</taxon>
        <taxon>Panicum</taxon>
        <taxon>Panicum sect. Hiantes</taxon>
    </lineage>
</organism>
<gene>
    <name evidence="2" type="ORF">PVAP13_2KG128416</name>
</gene>
<dbReference type="Proteomes" id="UP000823388">
    <property type="component" value="Chromosome 2K"/>
</dbReference>
<keyword evidence="3" id="KW-1185">Reference proteome</keyword>
<dbReference type="EMBL" id="CM029039">
    <property type="protein sequence ID" value="KAG2640733.1"/>
    <property type="molecule type" value="Genomic_DNA"/>
</dbReference>
<feature type="region of interest" description="Disordered" evidence="1">
    <location>
        <begin position="65"/>
        <end position="133"/>
    </location>
</feature>
<evidence type="ECO:0000313" key="2">
    <source>
        <dbReference type="EMBL" id="KAG2640733.1"/>
    </source>
</evidence>
<protein>
    <submittedName>
        <fullName evidence="2">Uncharacterized protein</fullName>
    </submittedName>
</protein>
<evidence type="ECO:0000313" key="3">
    <source>
        <dbReference type="Proteomes" id="UP000823388"/>
    </source>
</evidence>
<evidence type="ECO:0000256" key="1">
    <source>
        <dbReference type="SAM" id="MobiDB-lite"/>
    </source>
</evidence>
<feature type="region of interest" description="Disordered" evidence="1">
    <location>
        <begin position="1"/>
        <end position="52"/>
    </location>
</feature>
<accession>A0A8T0W7W0</accession>
<proteinExistence type="predicted"/>
<feature type="compositionally biased region" description="Pro residues" evidence="1">
    <location>
        <begin position="26"/>
        <end position="39"/>
    </location>
</feature>
<comment type="caution">
    <text evidence="2">The sequence shown here is derived from an EMBL/GenBank/DDBJ whole genome shotgun (WGS) entry which is preliminary data.</text>
</comment>
<sequence length="133" mass="14151">MESSETARPKSAFLPPLPPHRRLHPHLPPPPRPPRPLPPCQGSATSTSSTVASCPHYRWLRPPLEADGPYVSIDAPRHPRSRAQMASSTPRSPLSAPSLTVARPSFSTSSTSISTKTAATCSASLSSTVRSPL</sequence>
<name>A0A8T0W7W0_PANVG</name>
<dbReference type="AlphaFoldDB" id="A0A8T0W7W0"/>
<feature type="compositionally biased region" description="Low complexity" evidence="1">
    <location>
        <begin position="43"/>
        <end position="52"/>
    </location>
</feature>